<organism evidence="1">
    <name type="scientific">Trichuris suis</name>
    <name type="common">pig whipworm</name>
    <dbReference type="NCBI Taxonomy" id="68888"/>
    <lineage>
        <taxon>Eukaryota</taxon>
        <taxon>Metazoa</taxon>
        <taxon>Ecdysozoa</taxon>
        <taxon>Nematoda</taxon>
        <taxon>Enoplea</taxon>
        <taxon>Dorylaimia</taxon>
        <taxon>Trichinellida</taxon>
        <taxon>Trichuridae</taxon>
        <taxon>Trichuris</taxon>
    </lineage>
</organism>
<evidence type="ECO:0000313" key="1">
    <source>
        <dbReference type="EMBL" id="KFD67276.1"/>
    </source>
</evidence>
<dbReference type="AlphaFoldDB" id="A0A085NCT0"/>
<dbReference type="Proteomes" id="UP000030758">
    <property type="component" value="Unassembled WGS sequence"/>
</dbReference>
<name>A0A085NCT0_9BILA</name>
<sequence length="113" mass="12973">MDGYVASSKFNLDSPVRASKISKFLWRCSALWTLYLSLERTNLREREEGSCIRAEKKSSNFLTCVGLVNVDRFSKKKKRRKAPLHRNISLNGLAGSRNVFVPSILGQQYKLEY</sequence>
<gene>
    <name evidence="1" type="ORF">M514_05066</name>
</gene>
<proteinExistence type="predicted"/>
<protein>
    <submittedName>
        <fullName evidence="1">Uncharacterized protein</fullName>
    </submittedName>
</protein>
<dbReference type="EMBL" id="KL367516">
    <property type="protein sequence ID" value="KFD67276.1"/>
    <property type="molecule type" value="Genomic_DNA"/>
</dbReference>
<accession>A0A085NCT0</accession>
<reference evidence="1" key="1">
    <citation type="journal article" date="2014" name="Nat. Genet.">
        <title>Genome and transcriptome of the porcine whipworm Trichuris suis.</title>
        <authorList>
            <person name="Jex A.R."/>
            <person name="Nejsum P."/>
            <person name="Schwarz E.M."/>
            <person name="Hu L."/>
            <person name="Young N.D."/>
            <person name="Hall R.S."/>
            <person name="Korhonen P.K."/>
            <person name="Liao S."/>
            <person name="Thamsborg S."/>
            <person name="Xia J."/>
            <person name="Xu P."/>
            <person name="Wang S."/>
            <person name="Scheerlinck J.P."/>
            <person name="Hofmann A."/>
            <person name="Sternberg P.W."/>
            <person name="Wang J."/>
            <person name="Gasser R.B."/>
        </authorList>
    </citation>
    <scope>NUCLEOTIDE SEQUENCE [LARGE SCALE GENOMIC DNA]</scope>
    <source>
        <strain evidence="1">DCEP-RM93F</strain>
    </source>
</reference>